<feature type="compositionally biased region" description="Basic and acidic residues" evidence="1">
    <location>
        <begin position="152"/>
        <end position="174"/>
    </location>
</feature>
<proteinExistence type="predicted"/>
<dbReference type="AlphaFoldDB" id="A0A9P5NS79"/>
<feature type="region of interest" description="Disordered" evidence="1">
    <location>
        <begin position="110"/>
        <end position="130"/>
    </location>
</feature>
<evidence type="ECO:0000256" key="1">
    <source>
        <dbReference type="SAM" id="MobiDB-lite"/>
    </source>
</evidence>
<accession>A0A9P5NS79</accession>
<sequence>MKLAVHLNTSAKSPLPALQYIFIDIEIAPPRRRRPSYEWPRHILELDGTAALDGALTHPFLTNLQLIHLKLALVTFKPGTVEGRRLEGFPYYPLEEDHKQADAAIPTKSKLKLHPQRRKEESKSNQKKRIEKVVGNAVRLGWKAELRGRFTRSDVHGHERRKEGRTQGQEREYKNGGGRRGQIQKKSRPTNPSKLMYGAEG</sequence>
<evidence type="ECO:0000313" key="2">
    <source>
        <dbReference type="EMBL" id="KAF8903492.1"/>
    </source>
</evidence>
<keyword evidence="3" id="KW-1185">Reference proteome</keyword>
<protein>
    <submittedName>
        <fullName evidence="2">Uncharacterized protein</fullName>
    </submittedName>
</protein>
<organism evidence="2 3">
    <name type="scientific">Gymnopilus junonius</name>
    <name type="common">Spectacular rustgill mushroom</name>
    <name type="synonym">Gymnopilus spectabilis subsp. junonius</name>
    <dbReference type="NCBI Taxonomy" id="109634"/>
    <lineage>
        <taxon>Eukaryota</taxon>
        <taxon>Fungi</taxon>
        <taxon>Dikarya</taxon>
        <taxon>Basidiomycota</taxon>
        <taxon>Agaricomycotina</taxon>
        <taxon>Agaricomycetes</taxon>
        <taxon>Agaricomycetidae</taxon>
        <taxon>Agaricales</taxon>
        <taxon>Agaricineae</taxon>
        <taxon>Hymenogastraceae</taxon>
        <taxon>Gymnopilus</taxon>
    </lineage>
</organism>
<evidence type="ECO:0000313" key="3">
    <source>
        <dbReference type="Proteomes" id="UP000724874"/>
    </source>
</evidence>
<comment type="caution">
    <text evidence="2">The sequence shown here is derived from an EMBL/GenBank/DDBJ whole genome shotgun (WGS) entry which is preliminary data.</text>
</comment>
<dbReference type="Proteomes" id="UP000724874">
    <property type="component" value="Unassembled WGS sequence"/>
</dbReference>
<dbReference type="EMBL" id="JADNYJ010000030">
    <property type="protein sequence ID" value="KAF8903492.1"/>
    <property type="molecule type" value="Genomic_DNA"/>
</dbReference>
<gene>
    <name evidence="2" type="ORF">CPB84DRAFT_1746201</name>
</gene>
<reference evidence="2" key="1">
    <citation type="submission" date="2020-11" db="EMBL/GenBank/DDBJ databases">
        <authorList>
            <consortium name="DOE Joint Genome Institute"/>
            <person name="Ahrendt S."/>
            <person name="Riley R."/>
            <person name="Andreopoulos W."/>
            <person name="LaButti K."/>
            <person name="Pangilinan J."/>
            <person name="Ruiz-duenas F.J."/>
            <person name="Barrasa J.M."/>
            <person name="Sanchez-Garcia M."/>
            <person name="Camarero S."/>
            <person name="Miyauchi S."/>
            <person name="Serrano A."/>
            <person name="Linde D."/>
            <person name="Babiker R."/>
            <person name="Drula E."/>
            <person name="Ayuso-Fernandez I."/>
            <person name="Pacheco R."/>
            <person name="Padilla G."/>
            <person name="Ferreira P."/>
            <person name="Barriuso J."/>
            <person name="Kellner H."/>
            <person name="Castanera R."/>
            <person name="Alfaro M."/>
            <person name="Ramirez L."/>
            <person name="Pisabarro A.G."/>
            <person name="Kuo A."/>
            <person name="Tritt A."/>
            <person name="Lipzen A."/>
            <person name="He G."/>
            <person name="Yan M."/>
            <person name="Ng V."/>
            <person name="Cullen D."/>
            <person name="Martin F."/>
            <person name="Rosso M.-N."/>
            <person name="Henrissat B."/>
            <person name="Hibbett D."/>
            <person name="Martinez A.T."/>
            <person name="Grigoriev I.V."/>
        </authorList>
    </citation>
    <scope>NUCLEOTIDE SEQUENCE</scope>
    <source>
        <strain evidence="2">AH 44721</strain>
    </source>
</reference>
<feature type="region of interest" description="Disordered" evidence="1">
    <location>
        <begin position="152"/>
        <end position="201"/>
    </location>
</feature>
<name>A0A9P5NS79_GYMJU</name>